<evidence type="ECO:0000256" key="1">
    <source>
        <dbReference type="SAM" id="Phobius"/>
    </source>
</evidence>
<feature type="transmembrane region" description="Helical" evidence="1">
    <location>
        <begin position="21"/>
        <end position="41"/>
    </location>
</feature>
<accession>A0A5D8Z6G3</accession>
<dbReference type="Proteomes" id="UP000323164">
    <property type="component" value="Unassembled WGS sequence"/>
</dbReference>
<reference evidence="2 3" key="1">
    <citation type="submission" date="2019-08" db="EMBL/GenBank/DDBJ databases">
        <title>Draft genome sequence of Lysobacter sp. UKS-15.</title>
        <authorList>
            <person name="Im W.-T."/>
        </authorList>
    </citation>
    <scope>NUCLEOTIDE SEQUENCE [LARGE SCALE GENOMIC DNA]</scope>
    <source>
        <strain evidence="2 3">UKS-15</strain>
    </source>
</reference>
<feature type="transmembrane region" description="Helical" evidence="1">
    <location>
        <begin position="98"/>
        <end position="117"/>
    </location>
</feature>
<keyword evidence="3" id="KW-1185">Reference proteome</keyword>
<evidence type="ECO:0000313" key="3">
    <source>
        <dbReference type="Proteomes" id="UP000323164"/>
    </source>
</evidence>
<comment type="caution">
    <text evidence="2">The sequence shown here is derived from an EMBL/GenBank/DDBJ whole genome shotgun (WGS) entry which is preliminary data.</text>
</comment>
<dbReference type="Pfam" id="PF08570">
    <property type="entry name" value="DUF1761"/>
    <property type="match status" value="1"/>
</dbReference>
<proteinExistence type="predicted"/>
<keyword evidence="1" id="KW-1133">Transmembrane helix</keyword>
<dbReference type="EMBL" id="VTRV01000046">
    <property type="protein sequence ID" value="TZF90250.1"/>
    <property type="molecule type" value="Genomic_DNA"/>
</dbReference>
<organism evidence="2 3">
    <name type="scientific">Cognatilysobacter lacus</name>
    <dbReference type="NCBI Taxonomy" id="1643323"/>
    <lineage>
        <taxon>Bacteria</taxon>
        <taxon>Pseudomonadati</taxon>
        <taxon>Pseudomonadota</taxon>
        <taxon>Gammaproteobacteria</taxon>
        <taxon>Lysobacterales</taxon>
        <taxon>Lysobacteraceae</taxon>
        <taxon>Cognatilysobacter</taxon>
    </lineage>
</organism>
<protein>
    <submittedName>
        <fullName evidence="2">DUF1761 domain-containing protein</fullName>
    </submittedName>
</protein>
<feature type="transmembrane region" description="Helical" evidence="1">
    <location>
        <begin position="68"/>
        <end position="86"/>
    </location>
</feature>
<dbReference type="AlphaFoldDB" id="A0A5D8Z6G3"/>
<evidence type="ECO:0000313" key="2">
    <source>
        <dbReference type="EMBL" id="TZF90250.1"/>
    </source>
</evidence>
<gene>
    <name evidence="2" type="ORF">FW784_06035</name>
</gene>
<keyword evidence="1" id="KW-0472">Membrane</keyword>
<name>A0A5D8Z6G3_9GAMM</name>
<keyword evidence="1" id="KW-0812">Transmembrane</keyword>
<dbReference type="InterPro" id="IPR013879">
    <property type="entry name" value="DUF1761"/>
</dbReference>
<sequence>MLARPRGAPLDRDRMTAFDSIHPLPVLVAAASAFMLGGLWYGPLFVKAWGRAMGIDPTARTPHGARPFAIAFVLSLVTAAAMALALPAGVDALHGAGLGALIGLLFVATSFGINYALAPRPLLLWLIDGGYHVVQFTLYGAILGAWH</sequence>
<dbReference type="OrthoDB" id="333057at2"/>
<feature type="transmembrane region" description="Helical" evidence="1">
    <location>
        <begin position="123"/>
        <end position="146"/>
    </location>
</feature>